<evidence type="ECO:0000259" key="4">
    <source>
        <dbReference type="PROSITE" id="PS50110"/>
    </source>
</evidence>
<sequence>MPLKLMTVDDSRTIRRIVSTYAHELDPDVEIIEAANGQECLDKCRETVPDLIVLDINMPVMTGEECLKCLREREETESIPVVLLTTESEKQMVVRLLQLGVQQFIIKPFKQQEFLEKVGAVVKRLDLGSPSNDEDTGSTPTPEGDYILIMEDKENIVRTLTGVAEGQYEVVSTKSPAEAVRHFIKKPPVVVFANLAMAGVDVFGLLQQIWHAPGGESARYVGMCLKTATDVITRARTSGKIELLLKPFAADGVSVHLAPPSTASVETQVEDDICVITPVNGSFDTVCPMIVEAVEAAADDGFMKILVDLTGLPAAELADIALWGTIAERTEGLGLNATYLSPNKEVAAKLKDVLDTKDLVVLTNRGEALQALAA</sequence>
<dbReference type="Pfam" id="PF00072">
    <property type="entry name" value="Response_reg"/>
    <property type="match status" value="1"/>
</dbReference>
<dbReference type="PROSITE" id="PS50110">
    <property type="entry name" value="RESPONSE_REGULATORY"/>
    <property type="match status" value="1"/>
</dbReference>
<proteinExistence type="predicted"/>
<evidence type="ECO:0000313" key="6">
    <source>
        <dbReference type="Proteomes" id="UP001593833"/>
    </source>
</evidence>
<keyword evidence="2" id="KW-0902">Two-component regulatory system</keyword>
<gene>
    <name evidence="5" type="ORF">ACFL6M_00120</name>
</gene>
<dbReference type="Gene3D" id="3.40.50.2300">
    <property type="match status" value="2"/>
</dbReference>
<evidence type="ECO:0000256" key="1">
    <source>
        <dbReference type="ARBA" id="ARBA00022553"/>
    </source>
</evidence>
<comment type="caution">
    <text evidence="5">The sequence shown here is derived from an EMBL/GenBank/DDBJ whole genome shotgun (WGS) entry which is preliminary data.</text>
</comment>
<accession>A0ABV6YIP9</accession>
<protein>
    <submittedName>
        <fullName evidence="5">Response regulator</fullName>
    </submittedName>
</protein>
<reference evidence="5 6" key="1">
    <citation type="submission" date="2024-09" db="EMBL/GenBank/DDBJ databases">
        <authorList>
            <person name="D'Angelo T."/>
        </authorList>
    </citation>
    <scope>NUCLEOTIDE SEQUENCE [LARGE SCALE GENOMIC DNA]</scope>
    <source>
        <strain evidence="5">SAG AM-320-E07</strain>
    </source>
</reference>
<dbReference type="Proteomes" id="UP001593833">
    <property type="component" value="Unassembled WGS sequence"/>
</dbReference>
<dbReference type="EMBL" id="JBHPKH010000001">
    <property type="protein sequence ID" value="MFC1571981.1"/>
    <property type="molecule type" value="Genomic_DNA"/>
</dbReference>
<dbReference type="InterPro" id="IPR011006">
    <property type="entry name" value="CheY-like_superfamily"/>
</dbReference>
<organism evidence="5 6">
    <name type="scientific">Eiseniibacteriota bacterium</name>
    <dbReference type="NCBI Taxonomy" id="2212470"/>
    <lineage>
        <taxon>Bacteria</taxon>
        <taxon>Candidatus Eiseniibacteriota</taxon>
    </lineage>
</organism>
<dbReference type="SMART" id="SM00448">
    <property type="entry name" value="REC"/>
    <property type="match status" value="2"/>
</dbReference>
<evidence type="ECO:0000256" key="2">
    <source>
        <dbReference type="ARBA" id="ARBA00023012"/>
    </source>
</evidence>
<keyword evidence="1 3" id="KW-0597">Phosphoprotein</keyword>
<dbReference type="InterPro" id="IPR050595">
    <property type="entry name" value="Bact_response_regulator"/>
</dbReference>
<dbReference type="PANTHER" id="PTHR44591">
    <property type="entry name" value="STRESS RESPONSE REGULATOR PROTEIN 1"/>
    <property type="match status" value="1"/>
</dbReference>
<keyword evidence="6" id="KW-1185">Reference proteome</keyword>
<dbReference type="InterPro" id="IPR001789">
    <property type="entry name" value="Sig_transdc_resp-reg_receiver"/>
</dbReference>
<name>A0ABV6YIP9_UNCEI</name>
<feature type="domain" description="Response regulatory" evidence="4">
    <location>
        <begin position="4"/>
        <end position="122"/>
    </location>
</feature>
<feature type="modified residue" description="4-aspartylphosphate" evidence="3">
    <location>
        <position position="55"/>
    </location>
</feature>
<evidence type="ECO:0000256" key="3">
    <source>
        <dbReference type="PROSITE-ProRule" id="PRU00169"/>
    </source>
</evidence>
<evidence type="ECO:0000313" key="5">
    <source>
        <dbReference type="EMBL" id="MFC1571981.1"/>
    </source>
</evidence>
<dbReference type="SUPFAM" id="SSF52172">
    <property type="entry name" value="CheY-like"/>
    <property type="match status" value="2"/>
</dbReference>
<dbReference type="PANTHER" id="PTHR44591:SF14">
    <property type="entry name" value="PROTEIN PILG"/>
    <property type="match status" value="1"/>
</dbReference>